<dbReference type="AlphaFoldDB" id="A0A0H5QWZ4"/>
<dbReference type="InterPro" id="IPR036906">
    <property type="entry name" value="ATPase_V1_fsu_sf"/>
</dbReference>
<dbReference type="PANTHER" id="PTHR13861:SF2">
    <property type="entry name" value="V-TYPE PROTON ATPASE SUBUNIT F"/>
    <property type="match status" value="1"/>
</dbReference>
<dbReference type="EMBL" id="HACM01005815">
    <property type="protein sequence ID" value="CRZ06257.1"/>
    <property type="molecule type" value="Transcribed_RNA"/>
</dbReference>
<dbReference type="FunFam" id="3.40.50.10580:FF:000004">
    <property type="entry name" value="V-type proton ATPase subunit F"/>
    <property type="match status" value="1"/>
</dbReference>
<evidence type="ECO:0000256" key="1">
    <source>
        <dbReference type="ARBA" id="ARBA00010148"/>
    </source>
</evidence>
<accession>A0A0H5QWZ4</accession>
<evidence type="ECO:0000256" key="2">
    <source>
        <dbReference type="ARBA" id="ARBA00022448"/>
    </source>
</evidence>
<comment type="function">
    <text evidence="5">Subunit of the V1 complex of vacuolar(H+)-ATPase (V-ATPase), a multisubunit enzyme composed of a peripheral complex (V1) that hydrolyzes ATP and a membrane integral complex (V0) that translocates protons. V-ATPase is responsible for acidifying and maintaining the pH of intracellular compartments.</text>
</comment>
<comment type="similarity">
    <text evidence="1 5">Belongs to the V-ATPase F subunit family.</text>
</comment>
<name>A0A0H5QWZ4_9EUKA</name>
<evidence type="ECO:0000256" key="5">
    <source>
        <dbReference type="PIRNR" id="PIRNR015945"/>
    </source>
</evidence>
<keyword evidence="2 5" id="KW-0813">Transport</keyword>
<dbReference type="PIRSF" id="PIRSF015945">
    <property type="entry name" value="ATPase_V1_F_euk"/>
    <property type="match status" value="1"/>
</dbReference>
<organism evidence="6">
    <name type="scientific">Spongospora subterranea</name>
    <dbReference type="NCBI Taxonomy" id="70186"/>
    <lineage>
        <taxon>Eukaryota</taxon>
        <taxon>Sar</taxon>
        <taxon>Rhizaria</taxon>
        <taxon>Endomyxa</taxon>
        <taxon>Phytomyxea</taxon>
        <taxon>Plasmodiophorida</taxon>
        <taxon>Plasmodiophoridae</taxon>
        <taxon>Spongospora</taxon>
    </lineage>
</organism>
<keyword evidence="4 5" id="KW-0406">Ion transport</keyword>
<evidence type="ECO:0000313" key="6">
    <source>
        <dbReference type="EMBL" id="CRZ06257.1"/>
    </source>
</evidence>
<dbReference type="PANTHER" id="PTHR13861">
    <property type="entry name" value="VACUOLAR ATP SYNTHASE SUBUNIT F"/>
    <property type="match status" value="1"/>
</dbReference>
<dbReference type="GO" id="GO:0046961">
    <property type="term" value="F:proton-transporting ATPase activity, rotational mechanism"/>
    <property type="evidence" value="ECO:0007669"/>
    <property type="project" value="InterPro"/>
</dbReference>
<dbReference type="NCBIfam" id="TIGR01101">
    <property type="entry name" value="V_ATP_synt_F"/>
    <property type="match status" value="1"/>
</dbReference>
<sequence length="122" mass="13449">MCAAIYQTPAAGSLVAVIGDEDTVTGFLLTGIGDKTNGVANFLIVTDKTNQSTIEETFTSFLERKDIAMILISQHIAERVRPMINSHDKPIPSILEMPAKDVPYDENKDSVMRRVKQILGRD</sequence>
<dbReference type="InterPro" id="IPR008218">
    <property type="entry name" value="ATPase_V1-cplx_f_g_su"/>
</dbReference>
<protein>
    <recommendedName>
        <fullName evidence="5">V-type proton ATPase subunit F</fullName>
    </recommendedName>
</protein>
<comment type="subunit">
    <text evidence="5">V-ATPase is a heteromultimeric enzyme made up of two complexes: the ATP-hydrolytic V1 complex and the proton translocation V0 complex.</text>
</comment>
<dbReference type="InterPro" id="IPR005772">
    <property type="entry name" value="ATPase_V1-cplx_fsu_euk"/>
</dbReference>
<dbReference type="Gene3D" id="3.40.50.10580">
    <property type="entry name" value="ATPase, V1 complex, subunit F"/>
    <property type="match status" value="1"/>
</dbReference>
<evidence type="ECO:0000256" key="4">
    <source>
        <dbReference type="ARBA" id="ARBA00023065"/>
    </source>
</evidence>
<reference evidence="6" key="1">
    <citation type="submission" date="2015-04" db="EMBL/GenBank/DDBJ databases">
        <title>The genome sequence of the plant pathogenic Rhizarian Plasmodiophora brassicae reveals insights in its biotrophic life cycle and the origin of chitin synthesis.</title>
        <authorList>
            <person name="Schwelm A."/>
            <person name="Fogelqvist J."/>
            <person name="Knaust A."/>
            <person name="Julke S."/>
            <person name="Lilja T."/>
            <person name="Dhandapani V."/>
            <person name="Bonilla-Rosso G."/>
            <person name="Karlsson M."/>
            <person name="Shevchenko A."/>
            <person name="Choi S.R."/>
            <person name="Kim H.G."/>
            <person name="Park J.Y."/>
            <person name="Lim Y.P."/>
            <person name="Ludwig-Muller J."/>
            <person name="Dixelius C."/>
        </authorList>
    </citation>
    <scope>NUCLEOTIDE SEQUENCE</scope>
    <source>
        <tissue evidence="6">Potato root galls</tissue>
    </source>
</reference>
<evidence type="ECO:0000256" key="3">
    <source>
        <dbReference type="ARBA" id="ARBA00022781"/>
    </source>
</evidence>
<dbReference type="Pfam" id="PF01990">
    <property type="entry name" value="ATP-synt_F"/>
    <property type="match status" value="1"/>
</dbReference>
<keyword evidence="3 5" id="KW-0375">Hydrogen ion transport</keyword>
<dbReference type="GO" id="GO:0033180">
    <property type="term" value="C:proton-transporting V-type ATPase, V1 domain"/>
    <property type="evidence" value="ECO:0007669"/>
    <property type="project" value="InterPro"/>
</dbReference>
<dbReference type="SUPFAM" id="SSF159468">
    <property type="entry name" value="AtpF-like"/>
    <property type="match status" value="1"/>
</dbReference>
<proteinExistence type="inferred from homology"/>